<reference evidence="3 4" key="1">
    <citation type="submission" date="2023-10" db="EMBL/GenBank/DDBJ databases">
        <title>Draft genome sequence of Xylaria bambusicola isolate GMP-LS, the root and basal stem rot pathogen of sugarcane in Indonesia.</title>
        <authorList>
            <person name="Selvaraj P."/>
            <person name="Muralishankar V."/>
            <person name="Muruganantham S."/>
            <person name="Sp S."/>
            <person name="Haryani S."/>
            <person name="Lau K.J.X."/>
            <person name="Naqvi N.I."/>
        </authorList>
    </citation>
    <scope>NUCLEOTIDE SEQUENCE [LARGE SCALE GENOMIC DNA]</scope>
    <source>
        <strain evidence="3">GMP-LS</strain>
    </source>
</reference>
<feature type="transmembrane region" description="Helical" evidence="2">
    <location>
        <begin position="88"/>
        <end position="112"/>
    </location>
</feature>
<evidence type="ECO:0000256" key="1">
    <source>
        <dbReference type="SAM" id="MobiDB-lite"/>
    </source>
</evidence>
<keyword evidence="2" id="KW-0812">Transmembrane</keyword>
<evidence type="ECO:0000256" key="2">
    <source>
        <dbReference type="SAM" id="Phobius"/>
    </source>
</evidence>
<feature type="compositionally biased region" description="Basic residues" evidence="1">
    <location>
        <begin position="120"/>
        <end position="135"/>
    </location>
</feature>
<dbReference type="Proteomes" id="UP001305414">
    <property type="component" value="Unassembled WGS sequence"/>
</dbReference>
<evidence type="ECO:0000313" key="4">
    <source>
        <dbReference type="Proteomes" id="UP001305414"/>
    </source>
</evidence>
<organism evidence="3 4">
    <name type="scientific">Xylaria bambusicola</name>
    <dbReference type="NCBI Taxonomy" id="326684"/>
    <lineage>
        <taxon>Eukaryota</taxon>
        <taxon>Fungi</taxon>
        <taxon>Dikarya</taxon>
        <taxon>Ascomycota</taxon>
        <taxon>Pezizomycotina</taxon>
        <taxon>Sordariomycetes</taxon>
        <taxon>Xylariomycetidae</taxon>
        <taxon>Xylariales</taxon>
        <taxon>Xylariaceae</taxon>
        <taxon>Xylaria</taxon>
    </lineage>
</organism>
<keyword evidence="4" id="KW-1185">Reference proteome</keyword>
<name>A0AAN7Z7J9_9PEZI</name>
<accession>A0AAN7Z7J9</accession>
<gene>
    <name evidence="3" type="ORF">RRF57_003366</name>
</gene>
<dbReference type="AlphaFoldDB" id="A0AAN7Z7J9"/>
<evidence type="ECO:0000313" key="3">
    <source>
        <dbReference type="EMBL" id="KAK5627651.1"/>
    </source>
</evidence>
<protein>
    <submittedName>
        <fullName evidence="3">Uncharacterized protein</fullName>
    </submittedName>
</protein>
<feature type="compositionally biased region" description="Gly residues" evidence="1">
    <location>
        <begin position="149"/>
        <end position="158"/>
    </location>
</feature>
<sequence>MYIPDIRNKVPPDPRTGVSGAEQWQQMLPISRVIPHTYSNTFSNPRYHYRYLLAWIIQTVSTAILSDTTTSSPPSRRSLEKRGLSPNALTSLVAGLLVTAFVIFAGIFCYVYRRSIRFRQQGRKRRRHHRHRRRPSGVSKMSQGSDAVAGGGGGGGGAEEAPAPAPDPPAES</sequence>
<keyword evidence="2" id="KW-0472">Membrane</keyword>
<feature type="transmembrane region" description="Helical" evidence="2">
    <location>
        <begin position="49"/>
        <end position="68"/>
    </location>
</feature>
<comment type="caution">
    <text evidence="3">The sequence shown here is derived from an EMBL/GenBank/DDBJ whole genome shotgun (WGS) entry which is preliminary data.</text>
</comment>
<feature type="region of interest" description="Disordered" evidence="1">
    <location>
        <begin position="120"/>
        <end position="172"/>
    </location>
</feature>
<proteinExistence type="predicted"/>
<keyword evidence="2" id="KW-1133">Transmembrane helix</keyword>
<feature type="compositionally biased region" description="Pro residues" evidence="1">
    <location>
        <begin position="163"/>
        <end position="172"/>
    </location>
</feature>
<dbReference type="EMBL" id="JAWHQM010000006">
    <property type="protein sequence ID" value="KAK5627651.1"/>
    <property type="molecule type" value="Genomic_DNA"/>
</dbReference>